<evidence type="ECO:0000313" key="6">
    <source>
        <dbReference type="Proteomes" id="UP000245838"/>
    </source>
</evidence>
<evidence type="ECO:0000256" key="3">
    <source>
        <dbReference type="ARBA" id="ARBA00023163"/>
    </source>
</evidence>
<dbReference type="EMBL" id="LN854557">
    <property type="protein sequence ID" value="CRL45444.1"/>
    <property type="molecule type" value="Genomic_DNA"/>
</dbReference>
<dbReference type="SUPFAM" id="SSF46785">
    <property type="entry name" value="Winged helix' DNA-binding domain"/>
    <property type="match status" value="1"/>
</dbReference>
<reference evidence="5 6" key="1">
    <citation type="submission" date="2015-05" db="EMBL/GenBank/DDBJ databases">
        <authorList>
            <person name="Goodhead I."/>
        </authorList>
    </citation>
    <scope>NUCLEOTIDE SEQUENCE [LARGE SCALE GENOMIC DNA]</scope>
    <source>
        <strain evidence="6">morsitans</strain>
    </source>
</reference>
<dbReference type="InterPro" id="IPR036388">
    <property type="entry name" value="WH-like_DNA-bd_sf"/>
</dbReference>
<keyword evidence="1" id="KW-0805">Transcription regulation</keyword>
<dbReference type="GO" id="GO:0003700">
    <property type="term" value="F:DNA-binding transcription factor activity"/>
    <property type="evidence" value="ECO:0007669"/>
    <property type="project" value="InterPro"/>
</dbReference>
<dbReference type="AlphaFoldDB" id="A0A193QJS4"/>
<dbReference type="Gene3D" id="1.10.10.10">
    <property type="entry name" value="Winged helix-like DNA-binding domain superfamily/Winged helix DNA-binding domain"/>
    <property type="match status" value="1"/>
</dbReference>
<evidence type="ECO:0000256" key="1">
    <source>
        <dbReference type="ARBA" id="ARBA00023015"/>
    </source>
</evidence>
<feature type="domain" description="HTH gntR-type" evidence="4">
    <location>
        <begin position="16"/>
        <end position="56"/>
    </location>
</feature>
<evidence type="ECO:0000259" key="4">
    <source>
        <dbReference type="Pfam" id="PF00392"/>
    </source>
</evidence>
<evidence type="ECO:0000256" key="2">
    <source>
        <dbReference type="ARBA" id="ARBA00023125"/>
    </source>
</evidence>
<sequence>MTTPSIHVDFVVNCSLQEQLREKLITAILTGIFLPDKALPSCRKLASQLSISGNTVAWYMKERIRIEKGDVRKMKKAAFLSKRIRRQRRSVWPGFSGPD</sequence>
<dbReference type="GO" id="GO:0003677">
    <property type="term" value="F:DNA binding"/>
    <property type="evidence" value="ECO:0007669"/>
    <property type="project" value="UniProtKB-KW"/>
</dbReference>
<dbReference type="BioCyc" id="SGLO343509:SGP1_RS12455-MONOMER"/>
<dbReference type="Proteomes" id="UP000245838">
    <property type="component" value="Chromosome sggmmb4_Chromosome"/>
</dbReference>
<gene>
    <name evidence="5" type="ORF">SGGMMB4_03160</name>
</gene>
<keyword evidence="2" id="KW-0238">DNA-binding</keyword>
<protein>
    <submittedName>
        <fullName evidence="5">Bacterial regulatory proteins, gntR family</fullName>
    </submittedName>
</protein>
<name>A0A193QJS4_SODGM</name>
<accession>A0A193QJS4</accession>
<dbReference type="InterPro" id="IPR000524">
    <property type="entry name" value="Tscrpt_reg_HTH_GntR"/>
</dbReference>
<dbReference type="InterPro" id="IPR036390">
    <property type="entry name" value="WH_DNA-bd_sf"/>
</dbReference>
<proteinExistence type="predicted"/>
<dbReference type="OrthoDB" id="9808770at2"/>
<organism evidence="5 6">
    <name type="scientific">Sodalis glossinidius (strain morsitans)</name>
    <dbReference type="NCBI Taxonomy" id="343509"/>
    <lineage>
        <taxon>Bacteria</taxon>
        <taxon>Pseudomonadati</taxon>
        <taxon>Pseudomonadota</taxon>
        <taxon>Gammaproteobacteria</taxon>
        <taxon>Enterobacterales</taxon>
        <taxon>Bruguierivoracaceae</taxon>
        <taxon>Sodalis</taxon>
    </lineage>
</organism>
<evidence type="ECO:0000313" key="5">
    <source>
        <dbReference type="EMBL" id="CRL45444.1"/>
    </source>
</evidence>
<keyword evidence="3" id="KW-0804">Transcription</keyword>
<dbReference type="Pfam" id="PF00392">
    <property type="entry name" value="GntR"/>
    <property type="match status" value="1"/>
</dbReference>